<dbReference type="Pfam" id="PF13689">
    <property type="entry name" value="DUF4154"/>
    <property type="match status" value="1"/>
</dbReference>
<sequence length="182" mass="20375">MIDLAKRTFSRRISWLLLTIVMMVSLGVRASDFRDEDLKAVYLFRFAFLTDWKDRQPQNGRYQFCVDGNSVVSRRLQDVVTQKPEQANFRDITQGDDNVLGCHIVYTTESAAARIAALRTRFPDALIVGEGESFTAAGGMVAFIKVNNRVKPLVNLKNLLGTSFTLRSQLLSIAVIDVEGNA</sequence>
<evidence type="ECO:0008006" key="3">
    <source>
        <dbReference type="Google" id="ProtNLM"/>
    </source>
</evidence>
<comment type="caution">
    <text evidence="1">The sequence shown here is derived from an EMBL/GenBank/DDBJ whole genome shotgun (WGS) entry which is preliminary data.</text>
</comment>
<name>A0A1E5BYH8_9GAMM</name>
<keyword evidence="2" id="KW-1185">Reference proteome</keyword>
<protein>
    <recommendedName>
        <fullName evidence="3">YfiR family protein</fullName>
    </recommendedName>
</protein>
<dbReference type="InterPro" id="IPR025293">
    <property type="entry name" value="YfiR/HmsC-like"/>
</dbReference>
<organism evidence="1 2">
    <name type="scientific">Enterovibrio norvegicus FF-454</name>
    <dbReference type="NCBI Taxonomy" id="1185651"/>
    <lineage>
        <taxon>Bacteria</taxon>
        <taxon>Pseudomonadati</taxon>
        <taxon>Pseudomonadota</taxon>
        <taxon>Gammaproteobacteria</taxon>
        <taxon>Vibrionales</taxon>
        <taxon>Vibrionaceae</taxon>
        <taxon>Enterovibrio</taxon>
    </lineage>
</organism>
<proteinExistence type="predicted"/>
<evidence type="ECO:0000313" key="2">
    <source>
        <dbReference type="Proteomes" id="UP000095039"/>
    </source>
</evidence>
<dbReference type="EMBL" id="AJWN02000096">
    <property type="protein sequence ID" value="OEE58305.1"/>
    <property type="molecule type" value="Genomic_DNA"/>
</dbReference>
<dbReference type="Proteomes" id="UP000095039">
    <property type="component" value="Unassembled WGS sequence"/>
</dbReference>
<accession>A0A1E5BYH8</accession>
<gene>
    <name evidence="1" type="ORF">A1OK_04275</name>
</gene>
<dbReference type="AlphaFoldDB" id="A0A1E5BYH8"/>
<reference evidence="1 2" key="1">
    <citation type="journal article" date="2012" name="Science">
        <title>Ecological populations of bacteria act as socially cohesive units of antibiotic production and resistance.</title>
        <authorList>
            <person name="Cordero O.X."/>
            <person name="Wildschutte H."/>
            <person name="Kirkup B."/>
            <person name="Proehl S."/>
            <person name="Ngo L."/>
            <person name="Hussain F."/>
            <person name="Le Roux F."/>
            <person name="Mincer T."/>
            <person name="Polz M.F."/>
        </authorList>
    </citation>
    <scope>NUCLEOTIDE SEQUENCE [LARGE SCALE GENOMIC DNA]</scope>
    <source>
        <strain evidence="1 2">FF-454</strain>
    </source>
</reference>
<evidence type="ECO:0000313" key="1">
    <source>
        <dbReference type="EMBL" id="OEE58305.1"/>
    </source>
</evidence>